<sequence length="144" mass="17394">MSQLSLDKTDTHEAERRILEQLWHAGRLQRHIEALERFYSTKRDEFRKLLKSKKDNDELVEIAKFLVIENVIVDQLAETLDQMKEIESEIWIQGESGNYDRDQIALQWTERYAQAWRQWRLKEYLFAIEQMESERLAQCLQYAS</sequence>
<name>A0A7X1E9E2_9BACT</name>
<organism evidence="1 2">
    <name type="scientific">Pelagicoccus albus</name>
    <dbReference type="NCBI Taxonomy" id="415222"/>
    <lineage>
        <taxon>Bacteria</taxon>
        <taxon>Pseudomonadati</taxon>
        <taxon>Verrucomicrobiota</taxon>
        <taxon>Opitutia</taxon>
        <taxon>Puniceicoccales</taxon>
        <taxon>Pelagicoccaceae</taxon>
        <taxon>Pelagicoccus</taxon>
    </lineage>
</organism>
<evidence type="ECO:0000313" key="1">
    <source>
        <dbReference type="EMBL" id="MBC2607324.1"/>
    </source>
</evidence>
<reference evidence="1 2" key="1">
    <citation type="submission" date="2020-07" db="EMBL/GenBank/DDBJ databases">
        <authorList>
            <person name="Feng X."/>
        </authorList>
    </citation>
    <scope>NUCLEOTIDE SEQUENCE [LARGE SCALE GENOMIC DNA]</scope>
    <source>
        <strain evidence="1 2">JCM23202</strain>
    </source>
</reference>
<gene>
    <name evidence="1" type="ORF">H5P27_14830</name>
</gene>
<dbReference type="AlphaFoldDB" id="A0A7X1E9E2"/>
<comment type="caution">
    <text evidence="1">The sequence shown here is derived from an EMBL/GenBank/DDBJ whole genome shotgun (WGS) entry which is preliminary data.</text>
</comment>
<protein>
    <submittedName>
        <fullName evidence="1">Uncharacterized protein</fullName>
    </submittedName>
</protein>
<evidence type="ECO:0000313" key="2">
    <source>
        <dbReference type="Proteomes" id="UP000526501"/>
    </source>
</evidence>
<dbReference type="Proteomes" id="UP000526501">
    <property type="component" value="Unassembled WGS sequence"/>
</dbReference>
<keyword evidence="2" id="KW-1185">Reference proteome</keyword>
<accession>A0A7X1E9E2</accession>
<proteinExistence type="predicted"/>
<dbReference type="RefSeq" id="WP_185661173.1">
    <property type="nucleotide sequence ID" value="NZ_CAWPOO010000012.1"/>
</dbReference>
<dbReference type="EMBL" id="JACHVC010000012">
    <property type="protein sequence ID" value="MBC2607324.1"/>
    <property type="molecule type" value="Genomic_DNA"/>
</dbReference>